<name>A0A9Q1FZU4_SYNKA</name>
<comment type="caution">
    <text evidence="2">The sequence shown here is derived from an EMBL/GenBank/DDBJ whole genome shotgun (WGS) entry which is preliminary data.</text>
</comment>
<keyword evidence="3" id="KW-1185">Reference proteome</keyword>
<evidence type="ECO:0000256" key="1">
    <source>
        <dbReference type="SAM" id="MobiDB-lite"/>
    </source>
</evidence>
<organism evidence="2 3">
    <name type="scientific">Synaphobranchus kaupii</name>
    <name type="common">Kaup's arrowtooth eel</name>
    <dbReference type="NCBI Taxonomy" id="118154"/>
    <lineage>
        <taxon>Eukaryota</taxon>
        <taxon>Metazoa</taxon>
        <taxon>Chordata</taxon>
        <taxon>Craniata</taxon>
        <taxon>Vertebrata</taxon>
        <taxon>Euteleostomi</taxon>
        <taxon>Actinopterygii</taxon>
        <taxon>Neopterygii</taxon>
        <taxon>Teleostei</taxon>
        <taxon>Anguilliformes</taxon>
        <taxon>Synaphobranchidae</taxon>
        <taxon>Synaphobranchus</taxon>
    </lineage>
</organism>
<feature type="region of interest" description="Disordered" evidence="1">
    <location>
        <begin position="19"/>
        <end position="77"/>
    </location>
</feature>
<dbReference type="Proteomes" id="UP001152622">
    <property type="component" value="Chromosome 3"/>
</dbReference>
<reference evidence="2" key="1">
    <citation type="journal article" date="2023" name="Science">
        <title>Genome structures resolve the early diversification of teleost fishes.</title>
        <authorList>
            <person name="Parey E."/>
            <person name="Louis A."/>
            <person name="Montfort J."/>
            <person name="Bouchez O."/>
            <person name="Roques C."/>
            <person name="Iampietro C."/>
            <person name="Lluch J."/>
            <person name="Castinel A."/>
            <person name="Donnadieu C."/>
            <person name="Desvignes T."/>
            <person name="Floi Bucao C."/>
            <person name="Jouanno E."/>
            <person name="Wen M."/>
            <person name="Mejri S."/>
            <person name="Dirks R."/>
            <person name="Jansen H."/>
            <person name="Henkel C."/>
            <person name="Chen W.J."/>
            <person name="Zahm M."/>
            <person name="Cabau C."/>
            <person name="Klopp C."/>
            <person name="Thompson A.W."/>
            <person name="Robinson-Rechavi M."/>
            <person name="Braasch I."/>
            <person name="Lecointre G."/>
            <person name="Bobe J."/>
            <person name="Postlethwait J.H."/>
            <person name="Berthelot C."/>
            <person name="Roest Crollius H."/>
            <person name="Guiguen Y."/>
        </authorList>
    </citation>
    <scope>NUCLEOTIDE SEQUENCE</scope>
    <source>
        <strain evidence="2">WJC10195</strain>
    </source>
</reference>
<dbReference type="EMBL" id="JAINUF010000003">
    <property type="protein sequence ID" value="KAJ8370417.1"/>
    <property type="molecule type" value="Genomic_DNA"/>
</dbReference>
<accession>A0A9Q1FZU4</accession>
<evidence type="ECO:0000313" key="2">
    <source>
        <dbReference type="EMBL" id="KAJ8370417.1"/>
    </source>
</evidence>
<dbReference type="AlphaFoldDB" id="A0A9Q1FZU4"/>
<proteinExistence type="predicted"/>
<gene>
    <name evidence="2" type="ORF">SKAU_G00104450</name>
</gene>
<feature type="compositionally biased region" description="Basic residues" evidence="1">
    <location>
        <begin position="58"/>
        <end position="67"/>
    </location>
</feature>
<protein>
    <submittedName>
        <fullName evidence="2">Uncharacterized protein</fullName>
    </submittedName>
</protein>
<sequence length="288" mass="31549">MRLVWPEGCGEREHLQCNESLRDTGPPLSPLPRAHDLQGRGGSGGHATQPTILQTSGHKPHQSRARVGRVATPKGDTEDDALAVRGDARAPLVPAAAGIYHYAPVGSALSQRTRQGAPRERRGDTENGRCFMNAELKYMEQASVGPSGTCHGCLLCSEGIDNLAFSVARLIPPQLKTCDLGQLKKRELTVGILLRGPDTIDMQVPVLMDALCWEVIFREHGHSCWSCTRKITADRNKRFLGPAALSMALNKRRKRRIDLAPSRSDSGLPVHSVAHIHRAPRNYSQESR</sequence>
<feature type="compositionally biased region" description="Polar residues" evidence="1">
    <location>
        <begin position="46"/>
        <end position="57"/>
    </location>
</feature>
<evidence type="ECO:0000313" key="3">
    <source>
        <dbReference type="Proteomes" id="UP001152622"/>
    </source>
</evidence>